<sequence length="1824" mass="206540">MSISDDDDTATFVEREWIGQGRKYPAKDTPSFILRARNSKLSIPPESYNIFPSKDDTVATLLAFHLPTQSSNVNFISSTKWFSHDPPCANPRVLLERPIPSKAVLEELTAAFGQKWFDGCQSILDARFSSSDHNSECFPLWIISFWKMMVDIRYSQGIWRQSLDWCRSEAERRQRKADHDTVILLDEAAEKLQELPWDVKMDFERGMVNTLALSTFLGSGWMTDSHINMMVQVFAERLPRLKFANKILIAPLTFAYDINNVNRKLKLPKERWARTFLTRYERHIKAEKTQYLYFPLHVNGNHWIAGKIDFDKSTISYGDSFQGIFSRIPVSFDKLLCKWLKFAFNRTFETLGNCLKHAEQSDAHSCGLITANTIDHAIFGTPLWEQKYASRDRARWFLVFADRFFKHSKEVTDNILVETNADSLLANLDPTLLMGDHNFPELIEEALEELREVQPAGTSVPAPPAPEFNTRRVTIHISDLLNPLSPCDSDSYSEHTITSSSDETYSAHDEPESSSSAESEVTDNEKDTKRARHHDSDGVQGGSRSATASKTLRKQMKAGTHQPRSGSYWAWQCKIREVDTKVAFKGEDAGGVRVWQARCSNCGGWQQAKEPGDSTRFRNHYQRCINKPSKALKNVPTIQSLFTKIANPARKRTKTSRRQSASVPCPGITSRNDNRVPRYLQRTSTAGGGSRALYVIAKEEYGKLFSELEDVDDQQHILDIQYQERKWNNDHDNLRVFSTSCEKSVISSSERPPPCSKCASVLASASFKAILRKGPVQDQGNLRYVPLRFRNTVLGKLFTKYHNLEGILQEDSKTSPFIRIAQAFLQGKLKDREVFSGLVEAMADQLDREERGKGMQNFQYAPAWVEMCQILRDISPQSYEALRKHIQMPTARSHRMKRGKQPRFPMEINDRTFDLVQDQLKLLRYDGHVALSCDDTKLLPSYRLYWDKEDETHYLVGGSEGKLKVADPDQVQRVLDNANSRKASKVRLWCLTIPIVKVTPIIVAVLPIPDNLTAEDLFPLLKKVLDGLMDRGIRVVSYACDGTEVERKVQRMLLDLGTKVERVVKNPFPNRPDTVYRFTKYRQQAICIVQDSKHALKTFRNNLFSGARLLTIGNTTAAYRRIRQMLEDQGCPIPKRDVEKLDRQDDNAACRLFSAGVLKHLIEHHRDNSLGEIIYLFVFGELIDAFQNRTLKHDERIRLALRARYFLDAWTTYIDVCQYDKSRHHLSREALDICDILIESLLALVVIHRDHVEGLAPLFPWLHSSEPCEHVFGSARQIVKDFTFLDFIFMIPKLRIKLREAVLYAKVSNPKATAVGYAITYFDYAGINILDAADFPPDEVFDTMGKAAAEDVESLMGLLGVNLVQLYRIKNLPRALIRPTFPPISSWYYRHADIDDSEDESNEGFNNIADDDTELDEPEELVAADIQHLIAQDSHAPVTRSNALDSKMETLAVAALSVATDDAMRLNRFVEEGDEQLEDIMAEEYQHVAEMRDQLATHSRQARVRLADVQLDQSQLLSSVIHRPAAPHHQLNLDSLVQLREAHQTKNAALGLRTREAAPSRAISDADATRKVIRDQMEMVLRSADERRGVGTGLERAHRWRESAQGGRNGVVDGKSALAPSAGNTANAVAVAETTAKQVERKRKNALKKGGLVGSPFEIAIDARVTPFRPLQLDDYGIVFTYLGLRIGRIITMYSKTGGKNGKHAAITDSSNISAISYMGLQIFENHHANHFSAYPEVTVIINTNQFALIPPIRFLMVMPAAAISLQPDGGFHVNNEYMVHFLRFKTLESELEGVIKAYNARGKNKKNATGIPEEDGNGGGMDD</sequence>
<feature type="region of interest" description="Disordered" evidence="4">
    <location>
        <begin position="648"/>
        <end position="668"/>
    </location>
</feature>
<dbReference type="PROSITE" id="PS50600">
    <property type="entry name" value="ULP_PROTEASE"/>
    <property type="match status" value="1"/>
</dbReference>
<dbReference type="Proteomes" id="UP000565441">
    <property type="component" value="Unassembled WGS sequence"/>
</dbReference>
<keyword evidence="2" id="KW-0645">Protease</keyword>
<proteinExistence type="inferred from homology"/>
<reference evidence="6 7" key="1">
    <citation type="journal article" date="2020" name="ISME J.">
        <title>Uncovering the hidden diversity of litter-decomposition mechanisms in mushroom-forming fungi.</title>
        <authorList>
            <person name="Floudas D."/>
            <person name="Bentzer J."/>
            <person name="Ahren D."/>
            <person name="Johansson T."/>
            <person name="Persson P."/>
            <person name="Tunlid A."/>
        </authorList>
    </citation>
    <scope>NUCLEOTIDE SEQUENCE [LARGE SCALE GENOMIC DNA]</scope>
    <source>
        <strain evidence="6 7">CBS 661.87</strain>
    </source>
</reference>
<organism evidence="6 7">
    <name type="scientific">Tricholomella constricta</name>
    <dbReference type="NCBI Taxonomy" id="117010"/>
    <lineage>
        <taxon>Eukaryota</taxon>
        <taxon>Fungi</taxon>
        <taxon>Dikarya</taxon>
        <taxon>Basidiomycota</taxon>
        <taxon>Agaricomycotina</taxon>
        <taxon>Agaricomycetes</taxon>
        <taxon>Agaricomycetidae</taxon>
        <taxon>Agaricales</taxon>
        <taxon>Tricholomatineae</taxon>
        <taxon>Lyophyllaceae</taxon>
        <taxon>Tricholomella</taxon>
    </lineage>
</organism>
<evidence type="ECO:0000256" key="1">
    <source>
        <dbReference type="ARBA" id="ARBA00005234"/>
    </source>
</evidence>
<dbReference type="GO" id="GO:0008234">
    <property type="term" value="F:cysteine-type peptidase activity"/>
    <property type="evidence" value="ECO:0007669"/>
    <property type="project" value="InterPro"/>
</dbReference>
<name>A0A8H5M5S8_9AGAR</name>
<feature type="region of interest" description="Disordered" evidence="4">
    <location>
        <begin position="486"/>
        <end position="564"/>
    </location>
</feature>
<dbReference type="EMBL" id="JAACJP010000010">
    <property type="protein sequence ID" value="KAF5381756.1"/>
    <property type="molecule type" value="Genomic_DNA"/>
</dbReference>
<evidence type="ECO:0000259" key="5">
    <source>
        <dbReference type="PROSITE" id="PS50600"/>
    </source>
</evidence>
<evidence type="ECO:0000256" key="2">
    <source>
        <dbReference type="ARBA" id="ARBA00022670"/>
    </source>
</evidence>
<accession>A0A8H5M5S8</accession>
<feature type="domain" description="Ubiquitin-like protease family profile" evidence="5">
    <location>
        <begin position="182"/>
        <end position="377"/>
    </location>
</feature>
<dbReference type="InterPro" id="IPR003653">
    <property type="entry name" value="Peptidase_C48_C"/>
</dbReference>
<comment type="similarity">
    <text evidence="1">Belongs to the peptidase C48 family.</text>
</comment>
<dbReference type="InterPro" id="IPR038765">
    <property type="entry name" value="Papain-like_cys_pep_sf"/>
</dbReference>
<dbReference type="SUPFAM" id="SSF54001">
    <property type="entry name" value="Cysteine proteinases"/>
    <property type="match status" value="1"/>
</dbReference>
<evidence type="ECO:0000256" key="4">
    <source>
        <dbReference type="SAM" id="MobiDB-lite"/>
    </source>
</evidence>
<protein>
    <recommendedName>
        <fullName evidence="5">Ubiquitin-like protease family profile domain-containing protein</fullName>
    </recommendedName>
</protein>
<dbReference type="GO" id="GO:0019783">
    <property type="term" value="F:ubiquitin-like protein peptidase activity"/>
    <property type="evidence" value="ECO:0007669"/>
    <property type="project" value="UniProtKB-ARBA"/>
</dbReference>
<gene>
    <name evidence="6" type="ORF">D9615_005446</name>
</gene>
<keyword evidence="3" id="KW-0378">Hydrolase</keyword>
<dbReference type="OrthoDB" id="73076at2759"/>
<evidence type="ECO:0000313" key="7">
    <source>
        <dbReference type="Proteomes" id="UP000565441"/>
    </source>
</evidence>
<dbReference type="Gene3D" id="3.40.395.10">
    <property type="entry name" value="Adenoviral Proteinase, Chain A"/>
    <property type="match status" value="1"/>
</dbReference>
<evidence type="ECO:0000313" key="6">
    <source>
        <dbReference type="EMBL" id="KAF5381756.1"/>
    </source>
</evidence>
<dbReference type="Pfam" id="PF02902">
    <property type="entry name" value="Peptidase_C48"/>
    <property type="match status" value="1"/>
</dbReference>
<evidence type="ECO:0000256" key="3">
    <source>
        <dbReference type="ARBA" id="ARBA00022801"/>
    </source>
</evidence>
<keyword evidence="7" id="KW-1185">Reference proteome</keyword>
<dbReference type="GO" id="GO:0006508">
    <property type="term" value="P:proteolysis"/>
    <property type="evidence" value="ECO:0007669"/>
    <property type="project" value="UniProtKB-KW"/>
</dbReference>
<feature type="compositionally biased region" description="Polar residues" evidence="4">
    <location>
        <begin position="488"/>
        <end position="504"/>
    </location>
</feature>
<comment type="caution">
    <text evidence="6">The sequence shown here is derived from an EMBL/GenBank/DDBJ whole genome shotgun (WGS) entry which is preliminary data.</text>
</comment>